<dbReference type="InterPro" id="IPR001845">
    <property type="entry name" value="HTH_ArsR_DNA-bd_dom"/>
</dbReference>
<dbReference type="SMART" id="SM00418">
    <property type="entry name" value="HTH_ARSR"/>
    <property type="match status" value="1"/>
</dbReference>
<dbReference type="CDD" id="cd00090">
    <property type="entry name" value="HTH_ARSR"/>
    <property type="match status" value="1"/>
</dbReference>
<keyword evidence="6" id="KW-1185">Reference proteome</keyword>
<accession>A0A0H2MEC6</accession>
<dbReference type="PANTHER" id="PTHR43132">
    <property type="entry name" value="ARSENICAL RESISTANCE OPERON REPRESSOR ARSR-RELATED"/>
    <property type="match status" value="1"/>
</dbReference>
<reference evidence="5 6" key="1">
    <citation type="submission" date="2015-03" db="EMBL/GenBank/DDBJ databases">
        <title>Genome Sequence of Kiloniella spongiae MEBiC09566, isolated from a marine sponge.</title>
        <authorList>
            <person name="Shao Z."/>
            <person name="Wang L."/>
            <person name="Li X."/>
        </authorList>
    </citation>
    <scope>NUCLEOTIDE SEQUENCE [LARGE SCALE GENOMIC DNA]</scope>
    <source>
        <strain evidence="5 6">MEBiC09566</strain>
    </source>
</reference>
<dbReference type="Proteomes" id="UP000035444">
    <property type="component" value="Unassembled WGS sequence"/>
</dbReference>
<dbReference type="Pfam" id="PF12840">
    <property type="entry name" value="HTH_20"/>
    <property type="match status" value="1"/>
</dbReference>
<dbReference type="PRINTS" id="PR00778">
    <property type="entry name" value="HTHARSR"/>
</dbReference>
<keyword evidence="2" id="KW-0238">DNA-binding</keyword>
<gene>
    <name evidence="5" type="ORF">WH96_12730</name>
</gene>
<evidence type="ECO:0000256" key="1">
    <source>
        <dbReference type="ARBA" id="ARBA00023015"/>
    </source>
</evidence>
<dbReference type="InterPro" id="IPR051011">
    <property type="entry name" value="Metal_resp_trans_reg"/>
</dbReference>
<dbReference type="Gene3D" id="1.10.10.10">
    <property type="entry name" value="Winged helix-like DNA-binding domain superfamily/Winged helix DNA-binding domain"/>
    <property type="match status" value="1"/>
</dbReference>
<dbReference type="OrthoDB" id="9804742at2"/>
<keyword evidence="3" id="KW-0804">Transcription</keyword>
<proteinExistence type="predicted"/>
<sequence>MELDKAAVCLSKLGNPARLAMFRLLVKAGDEGLAVGDIQKELDMPHSTLSHHISHMMTSGLLIQSREGRVLRCRLDYQLTNSLLDYLMEDCCKGLQEA</sequence>
<feature type="domain" description="HTH arsR-type" evidence="4">
    <location>
        <begin position="1"/>
        <end position="95"/>
    </location>
</feature>
<dbReference type="GO" id="GO:0003700">
    <property type="term" value="F:DNA-binding transcription factor activity"/>
    <property type="evidence" value="ECO:0007669"/>
    <property type="project" value="InterPro"/>
</dbReference>
<organism evidence="5 6">
    <name type="scientific">Kiloniella spongiae</name>
    <dbReference type="NCBI Taxonomy" id="1489064"/>
    <lineage>
        <taxon>Bacteria</taxon>
        <taxon>Pseudomonadati</taxon>
        <taxon>Pseudomonadota</taxon>
        <taxon>Alphaproteobacteria</taxon>
        <taxon>Rhodospirillales</taxon>
        <taxon>Kiloniellaceae</taxon>
        <taxon>Kiloniella</taxon>
    </lineage>
</organism>
<evidence type="ECO:0000256" key="2">
    <source>
        <dbReference type="ARBA" id="ARBA00023125"/>
    </source>
</evidence>
<comment type="caution">
    <text evidence="5">The sequence shown here is derived from an EMBL/GenBank/DDBJ whole genome shotgun (WGS) entry which is preliminary data.</text>
</comment>
<dbReference type="AlphaFoldDB" id="A0A0H2MEC6"/>
<dbReference type="SUPFAM" id="SSF46785">
    <property type="entry name" value="Winged helix' DNA-binding domain"/>
    <property type="match status" value="1"/>
</dbReference>
<name>A0A0H2MEC6_9PROT</name>
<dbReference type="InterPro" id="IPR011991">
    <property type="entry name" value="ArsR-like_HTH"/>
</dbReference>
<dbReference type="GO" id="GO:0003677">
    <property type="term" value="F:DNA binding"/>
    <property type="evidence" value="ECO:0007669"/>
    <property type="project" value="UniProtKB-KW"/>
</dbReference>
<protein>
    <submittedName>
        <fullName evidence="5">ArsR family transcriptional regulator</fullName>
    </submittedName>
</protein>
<dbReference type="STRING" id="1489064.WH96_12730"/>
<dbReference type="PROSITE" id="PS50987">
    <property type="entry name" value="HTH_ARSR_2"/>
    <property type="match status" value="1"/>
</dbReference>
<dbReference type="PANTHER" id="PTHR43132:SF2">
    <property type="entry name" value="ARSENICAL RESISTANCE OPERON REPRESSOR ARSR-RELATED"/>
    <property type="match status" value="1"/>
</dbReference>
<dbReference type="InterPro" id="IPR036390">
    <property type="entry name" value="WH_DNA-bd_sf"/>
</dbReference>
<evidence type="ECO:0000259" key="4">
    <source>
        <dbReference type="PROSITE" id="PS50987"/>
    </source>
</evidence>
<dbReference type="EMBL" id="LAQL01000007">
    <property type="protein sequence ID" value="KLN60556.1"/>
    <property type="molecule type" value="Genomic_DNA"/>
</dbReference>
<dbReference type="InterPro" id="IPR036388">
    <property type="entry name" value="WH-like_DNA-bd_sf"/>
</dbReference>
<evidence type="ECO:0000256" key="3">
    <source>
        <dbReference type="ARBA" id="ARBA00023163"/>
    </source>
</evidence>
<keyword evidence="1" id="KW-0805">Transcription regulation</keyword>
<evidence type="ECO:0000313" key="5">
    <source>
        <dbReference type="EMBL" id="KLN60556.1"/>
    </source>
</evidence>
<evidence type="ECO:0000313" key="6">
    <source>
        <dbReference type="Proteomes" id="UP000035444"/>
    </source>
</evidence>